<name>A0ABS8UY13_DATST</name>
<sequence>MEHLGLPKDQALQLSVRNENRDMVGVKGLCNSPETQRLYPGLKSEKSRKSAP</sequence>
<dbReference type="EMBL" id="JACEIK010002817">
    <property type="protein sequence ID" value="MCD9639007.1"/>
    <property type="molecule type" value="Genomic_DNA"/>
</dbReference>
<keyword evidence="3" id="KW-1185">Reference proteome</keyword>
<proteinExistence type="predicted"/>
<evidence type="ECO:0000256" key="1">
    <source>
        <dbReference type="SAM" id="MobiDB-lite"/>
    </source>
</evidence>
<feature type="region of interest" description="Disordered" evidence="1">
    <location>
        <begin position="26"/>
        <end position="52"/>
    </location>
</feature>
<organism evidence="2 3">
    <name type="scientific">Datura stramonium</name>
    <name type="common">Jimsonweed</name>
    <name type="synonym">Common thornapple</name>
    <dbReference type="NCBI Taxonomy" id="4076"/>
    <lineage>
        <taxon>Eukaryota</taxon>
        <taxon>Viridiplantae</taxon>
        <taxon>Streptophyta</taxon>
        <taxon>Embryophyta</taxon>
        <taxon>Tracheophyta</taxon>
        <taxon>Spermatophyta</taxon>
        <taxon>Magnoliopsida</taxon>
        <taxon>eudicotyledons</taxon>
        <taxon>Gunneridae</taxon>
        <taxon>Pentapetalae</taxon>
        <taxon>asterids</taxon>
        <taxon>lamiids</taxon>
        <taxon>Solanales</taxon>
        <taxon>Solanaceae</taxon>
        <taxon>Solanoideae</taxon>
        <taxon>Datureae</taxon>
        <taxon>Datura</taxon>
    </lineage>
</organism>
<reference evidence="2 3" key="1">
    <citation type="journal article" date="2021" name="BMC Genomics">
        <title>Datura genome reveals duplications of psychoactive alkaloid biosynthetic genes and high mutation rate following tissue culture.</title>
        <authorList>
            <person name="Rajewski A."/>
            <person name="Carter-House D."/>
            <person name="Stajich J."/>
            <person name="Litt A."/>
        </authorList>
    </citation>
    <scope>NUCLEOTIDE SEQUENCE [LARGE SCALE GENOMIC DNA]</scope>
    <source>
        <strain evidence="2">AR-01</strain>
    </source>
</reference>
<dbReference type="Proteomes" id="UP000823775">
    <property type="component" value="Unassembled WGS sequence"/>
</dbReference>
<comment type="caution">
    <text evidence="2">The sequence shown here is derived from an EMBL/GenBank/DDBJ whole genome shotgun (WGS) entry which is preliminary data.</text>
</comment>
<feature type="non-terminal residue" evidence="2">
    <location>
        <position position="52"/>
    </location>
</feature>
<evidence type="ECO:0000313" key="3">
    <source>
        <dbReference type="Proteomes" id="UP000823775"/>
    </source>
</evidence>
<protein>
    <submittedName>
        <fullName evidence="2">Uncharacterized protein</fullName>
    </submittedName>
</protein>
<accession>A0ABS8UY13</accession>
<evidence type="ECO:0000313" key="2">
    <source>
        <dbReference type="EMBL" id="MCD9639007.1"/>
    </source>
</evidence>
<gene>
    <name evidence="2" type="ORF">HAX54_023244</name>
</gene>
<feature type="compositionally biased region" description="Basic and acidic residues" evidence="1">
    <location>
        <begin position="43"/>
        <end position="52"/>
    </location>
</feature>